<evidence type="ECO:0000313" key="3">
    <source>
        <dbReference type="Proteomes" id="UP001220324"/>
    </source>
</evidence>
<dbReference type="InterPro" id="IPR007466">
    <property type="entry name" value="Peptidyl-Arg-deiminase_porph"/>
</dbReference>
<sequence>MRLFKRLRRVVDKIYARSSASHLFSDVPYEGTHSEIQQGRYIFPAESEQHEATILGFPSRSSLPLDKYDAVCIELAELATAIAEFEPVRIYVRPADKTLLESLLQNTGKDLSCVTVIPCPINHCWVRDTGPVYIRDATGKFSGRRFAINFRFNEWGGKKPDGDGLCWGQRWPPLDNKALQENTDFARWVIDHDCEPGPVTRIDSPLRAEGGAFVTDGEGTLLITESSIISDMRNPGMSKTRIEAELKRLLGIQKVIWFPGRRNVNITDVHMNTKARFVRPGIIVYSKPHNKALDVWKEISAEIWEILGRERDSNGRTLQIHTIEEPDPQGLTGSADDELSASYVNFYFVNGGLIIPKFGDEERDQKALELLSSLVPDRVVRQVYTNAISLTGGVLHPVTQQVPSMKR</sequence>
<keyword evidence="1" id="KW-0378">Hydrolase</keyword>
<evidence type="ECO:0008006" key="4">
    <source>
        <dbReference type="Google" id="ProtNLM"/>
    </source>
</evidence>
<dbReference type="EMBL" id="JAQIZZ010000008">
    <property type="protein sequence ID" value="KAJ5526055.1"/>
    <property type="molecule type" value="Genomic_DNA"/>
</dbReference>
<accession>A0AAD6GBY0</accession>
<keyword evidence="3" id="KW-1185">Reference proteome</keyword>
<dbReference type="GO" id="GO:0047632">
    <property type="term" value="F:agmatine deiminase activity"/>
    <property type="evidence" value="ECO:0007669"/>
    <property type="project" value="TreeGrafter"/>
</dbReference>
<dbReference type="PANTHER" id="PTHR31377">
    <property type="entry name" value="AGMATINE DEIMINASE-RELATED"/>
    <property type="match status" value="1"/>
</dbReference>
<dbReference type="Proteomes" id="UP001220324">
    <property type="component" value="Unassembled WGS sequence"/>
</dbReference>
<dbReference type="SUPFAM" id="SSF55909">
    <property type="entry name" value="Pentein"/>
    <property type="match status" value="1"/>
</dbReference>
<dbReference type="Gene3D" id="3.75.10.10">
    <property type="entry name" value="L-arginine/glycine Amidinotransferase, Chain A"/>
    <property type="match status" value="1"/>
</dbReference>
<evidence type="ECO:0000256" key="1">
    <source>
        <dbReference type="ARBA" id="ARBA00022801"/>
    </source>
</evidence>
<dbReference type="AlphaFoldDB" id="A0AAD6GBY0"/>
<dbReference type="GO" id="GO:0009446">
    <property type="term" value="P:putrescine biosynthetic process"/>
    <property type="evidence" value="ECO:0007669"/>
    <property type="project" value="InterPro"/>
</dbReference>
<dbReference type="Pfam" id="PF04371">
    <property type="entry name" value="PAD_porph"/>
    <property type="match status" value="1"/>
</dbReference>
<comment type="caution">
    <text evidence="2">The sequence shown here is derived from an EMBL/GenBank/DDBJ whole genome shotgun (WGS) entry which is preliminary data.</text>
</comment>
<reference evidence="2 3" key="1">
    <citation type="journal article" date="2023" name="IMA Fungus">
        <title>Comparative genomic study of the Penicillium genus elucidates a diverse pangenome and 15 lateral gene transfer events.</title>
        <authorList>
            <person name="Petersen C."/>
            <person name="Sorensen T."/>
            <person name="Nielsen M.R."/>
            <person name="Sondergaard T.E."/>
            <person name="Sorensen J.L."/>
            <person name="Fitzpatrick D.A."/>
            <person name="Frisvad J.C."/>
            <person name="Nielsen K.L."/>
        </authorList>
    </citation>
    <scope>NUCLEOTIDE SEQUENCE [LARGE SCALE GENOMIC DNA]</scope>
    <source>
        <strain evidence="2 3">IBT 35679</strain>
    </source>
</reference>
<proteinExistence type="predicted"/>
<protein>
    <recommendedName>
        <fullName evidence="4">Agmatine deiminase</fullName>
    </recommendedName>
</protein>
<organism evidence="2 3">
    <name type="scientific">Penicillium frequentans</name>
    <dbReference type="NCBI Taxonomy" id="3151616"/>
    <lineage>
        <taxon>Eukaryota</taxon>
        <taxon>Fungi</taxon>
        <taxon>Dikarya</taxon>
        <taxon>Ascomycota</taxon>
        <taxon>Pezizomycotina</taxon>
        <taxon>Eurotiomycetes</taxon>
        <taxon>Eurotiomycetidae</taxon>
        <taxon>Eurotiales</taxon>
        <taxon>Aspergillaceae</taxon>
        <taxon>Penicillium</taxon>
    </lineage>
</organism>
<name>A0AAD6GBY0_9EURO</name>
<gene>
    <name evidence="2" type="ORF">N7494_012705</name>
</gene>
<evidence type="ECO:0000313" key="2">
    <source>
        <dbReference type="EMBL" id="KAJ5526055.1"/>
    </source>
</evidence>
<dbReference type="GO" id="GO:0004668">
    <property type="term" value="F:protein-arginine deiminase activity"/>
    <property type="evidence" value="ECO:0007669"/>
    <property type="project" value="InterPro"/>
</dbReference>
<dbReference type="PANTHER" id="PTHR31377:SF0">
    <property type="entry name" value="AGMATINE DEIMINASE-RELATED"/>
    <property type="match status" value="1"/>
</dbReference>